<protein>
    <submittedName>
        <fullName evidence="2">EAL domain-containing protein</fullName>
    </submittedName>
</protein>
<dbReference type="EMBL" id="SWKR01000002">
    <property type="protein sequence ID" value="TKD51081.1"/>
    <property type="molecule type" value="Genomic_DNA"/>
</dbReference>
<dbReference type="SUPFAM" id="SSF52172">
    <property type="entry name" value="CheY-like"/>
    <property type="match status" value="1"/>
</dbReference>
<dbReference type="SUPFAM" id="SSF55073">
    <property type="entry name" value="Nucleotide cyclase"/>
    <property type="match status" value="1"/>
</dbReference>
<evidence type="ECO:0000259" key="1">
    <source>
        <dbReference type="PROSITE" id="PS50883"/>
    </source>
</evidence>
<dbReference type="InterPro" id="IPR001633">
    <property type="entry name" value="EAL_dom"/>
</dbReference>
<dbReference type="OrthoDB" id="9814202at2"/>
<dbReference type="SMART" id="SM00267">
    <property type="entry name" value="GGDEF"/>
    <property type="match status" value="1"/>
</dbReference>
<evidence type="ECO:0000313" key="2">
    <source>
        <dbReference type="EMBL" id="TKD51081.1"/>
    </source>
</evidence>
<dbReference type="SMART" id="SM00052">
    <property type="entry name" value="EAL"/>
    <property type="match status" value="1"/>
</dbReference>
<dbReference type="CDD" id="cd01948">
    <property type="entry name" value="EAL"/>
    <property type="match status" value="1"/>
</dbReference>
<dbReference type="Gene3D" id="3.20.20.450">
    <property type="entry name" value="EAL domain"/>
    <property type="match status" value="1"/>
</dbReference>
<dbReference type="InterPro" id="IPR029787">
    <property type="entry name" value="Nucleotide_cyclase"/>
</dbReference>
<dbReference type="Pfam" id="PF00990">
    <property type="entry name" value="GGDEF"/>
    <property type="match status" value="1"/>
</dbReference>
<gene>
    <name evidence="2" type="ORF">FBR43_10160</name>
</gene>
<dbReference type="AlphaFoldDB" id="A0A4U1L2H4"/>
<dbReference type="PROSITE" id="PS50883">
    <property type="entry name" value="EAL"/>
    <property type="match status" value="1"/>
</dbReference>
<evidence type="ECO:0000313" key="3">
    <source>
        <dbReference type="Proteomes" id="UP000309138"/>
    </source>
</evidence>
<feature type="domain" description="EAL" evidence="1">
    <location>
        <begin position="401"/>
        <end position="654"/>
    </location>
</feature>
<dbReference type="InterPro" id="IPR035919">
    <property type="entry name" value="EAL_sf"/>
</dbReference>
<dbReference type="RefSeq" id="WP_136943029.1">
    <property type="nucleotide sequence ID" value="NZ_SWKR01000002.1"/>
</dbReference>
<proteinExistence type="predicted"/>
<dbReference type="Gene3D" id="3.30.70.270">
    <property type="match status" value="1"/>
</dbReference>
<reference evidence="2 3" key="1">
    <citation type="submission" date="2019-04" db="EMBL/GenBank/DDBJ databases">
        <authorList>
            <person name="Yang Y."/>
            <person name="Wei D."/>
        </authorList>
    </citation>
    <scope>NUCLEOTIDE SEQUENCE [LARGE SCALE GENOMIC DNA]</scope>
    <source>
        <strain evidence="2 3">L-1-4w-11</strain>
    </source>
</reference>
<dbReference type="InterPro" id="IPR000160">
    <property type="entry name" value="GGDEF_dom"/>
</dbReference>
<sequence length="654" mass="69617">MDKEAPNHDPAPGDQPALFLLSFRQRDELAALAARGGWHVVAARRGEAADRRFRASGARIAVVDARGSASLGLDAVRAIAEADALAAQAILVCVSRNDAALLGGFYDAGATHFLVSPFGEHEFQQALRFAARGTGDGEGDTRRGGRGMLGWRYDPARGSVQPTPALAALLDSGDRMTVRAGWRHVARDERHLLKTALRRLAREPGTAFAHALAPVGRVVQHLQRDPETGRIHALIEPLGDPPDIGAVLRDAMPPVRDEQGARQWIAHALDAGSSLAVAHVALARFDVVNMAYGRGAGDQLLRAASRRIEDAVAHSLGRRAIVARLSGATYAIATREPADALARATVAIEAALARPFVVVGELVPLGARISVATSREGDDAARLLRRAAEPLASEQVDGDRLDRLAIELRAAIEGGQIETLFQPQVAIASGSIAGVEALARWQHPRLGELGAEALFASAERAGLGTALSDHVQRIALEAAATWPTALSHLRLSINVTAHDVARTGFADMLLDRIDASGFPRARLTIEITESGLIAELGRAAGLLADLRRAGCRVAIDDFGTGYSSLAYLKALPLDYLKIDRQLSQDIAGTPRDRIVVRGVIDMARSLGLAVIAEGVETDEQLELLAKEGCQYYQGFLCARPLDVTALAALIEQRA</sequence>
<dbReference type="PANTHER" id="PTHR33121:SF70">
    <property type="entry name" value="SIGNALING PROTEIN YKOW"/>
    <property type="match status" value="1"/>
</dbReference>
<dbReference type="Pfam" id="PF00563">
    <property type="entry name" value="EAL"/>
    <property type="match status" value="1"/>
</dbReference>
<organism evidence="2 3">
    <name type="scientific">Sphingomonas baiyangensis</name>
    <dbReference type="NCBI Taxonomy" id="2572576"/>
    <lineage>
        <taxon>Bacteria</taxon>
        <taxon>Pseudomonadati</taxon>
        <taxon>Pseudomonadota</taxon>
        <taxon>Alphaproteobacteria</taxon>
        <taxon>Sphingomonadales</taxon>
        <taxon>Sphingomonadaceae</taxon>
        <taxon>Sphingomonas</taxon>
    </lineage>
</organism>
<dbReference type="Proteomes" id="UP000309138">
    <property type="component" value="Unassembled WGS sequence"/>
</dbReference>
<name>A0A4U1L2H4_9SPHN</name>
<keyword evidence="3" id="KW-1185">Reference proteome</keyword>
<accession>A0A4U1L2H4</accession>
<dbReference type="InterPro" id="IPR011006">
    <property type="entry name" value="CheY-like_superfamily"/>
</dbReference>
<dbReference type="InterPro" id="IPR043128">
    <property type="entry name" value="Rev_trsase/Diguanyl_cyclase"/>
</dbReference>
<dbReference type="PANTHER" id="PTHR33121">
    <property type="entry name" value="CYCLIC DI-GMP PHOSPHODIESTERASE PDEF"/>
    <property type="match status" value="1"/>
</dbReference>
<comment type="caution">
    <text evidence="2">The sequence shown here is derived from an EMBL/GenBank/DDBJ whole genome shotgun (WGS) entry which is preliminary data.</text>
</comment>
<dbReference type="GO" id="GO:0071111">
    <property type="term" value="F:cyclic-guanylate-specific phosphodiesterase activity"/>
    <property type="evidence" value="ECO:0007669"/>
    <property type="project" value="InterPro"/>
</dbReference>
<dbReference type="Gene3D" id="3.40.50.2300">
    <property type="match status" value="1"/>
</dbReference>
<dbReference type="SUPFAM" id="SSF141868">
    <property type="entry name" value="EAL domain-like"/>
    <property type="match status" value="1"/>
</dbReference>
<dbReference type="InterPro" id="IPR050706">
    <property type="entry name" value="Cyclic-di-GMP_PDE-like"/>
</dbReference>